<feature type="domain" description="Serine aminopeptidase S33" evidence="3">
    <location>
        <begin position="24"/>
        <end position="125"/>
    </location>
</feature>
<feature type="active site" description="Charge relay system" evidence="1">
    <location>
        <position position="225"/>
    </location>
</feature>
<comment type="caution">
    <text evidence="4">The sequence shown here is derived from an EMBL/GenBank/DDBJ whole genome shotgun (WGS) entry which is preliminary data.</text>
</comment>
<feature type="domain" description="Serine aminopeptidase S33" evidence="3">
    <location>
        <begin position="159"/>
        <end position="230"/>
    </location>
</feature>
<dbReference type="SUPFAM" id="SSF53474">
    <property type="entry name" value="alpha/beta-Hydrolases"/>
    <property type="match status" value="1"/>
</dbReference>
<sequence length="263" mass="29490">MNVELHPVIEGAESLFFSGNEIGVLLCHGFNGTPQSMQYIGEQLTKYGYTVSIPRLNGHGTHYLDMETSTYEDWISGLQTAYNHLKKQCEKVYIVGQSMGGALTLQVAANNQNVDGIFLINAAVTDVCYKEFCNKVKPAYVQEGSPDINKSFVFEITYEKVPLKAIHQLLHLMDDTKKKVSSVSSPTVIFKSATDHVVPPTNSEFIFDQVNTAEKKMIVLQNSYHVASMDHDAPLIVEQIHQHIKKLITDKIVKNTNKKWITV</sequence>
<gene>
    <name evidence="4" type="ORF">A6K24_22045</name>
</gene>
<reference evidence="5" key="1">
    <citation type="submission" date="2016-04" db="EMBL/GenBank/DDBJ databases">
        <authorList>
            <person name="Lyu Z."/>
            <person name="Lyu W."/>
        </authorList>
    </citation>
    <scope>NUCLEOTIDE SEQUENCE [LARGE SCALE GENOMIC DNA]</scope>
    <source>
        <strain evidence="5">C44</strain>
    </source>
</reference>
<dbReference type="Gene3D" id="3.40.50.1820">
    <property type="entry name" value="alpha/beta hydrolase"/>
    <property type="match status" value="1"/>
</dbReference>
<dbReference type="Pfam" id="PF12146">
    <property type="entry name" value="Hydrolase_4"/>
    <property type="match status" value="2"/>
</dbReference>
<protein>
    <submittedName>
        <fullName evidence="4">Lipase</fullName>
    </submittedName>
</protein>
<feature type="active site" description="Nucleophile" evidence="1">
    <location>
        <position position="98"/>
    </location>
</feature>
<organism evidence="4 5">
    <name type="scientific">Metabacillus litoralis</name>
    <dbReference type="NCBI Taxonomy" id="152268"/>
    <lineage>
        <taxon>Bacteria</taxon>
        <taxon>Bacillati</taxon>
        <taxon>Bacillota</taxon>
        <taxon>Bacilli</taxon>
        <taxon>Bacillales</taxon>
        <taxon>Bacillaceae</taxon>
        <taxon>Metabacillus</taxon>
    </lineage>
</organism>
<evidence type="ECO:0000259" key="3">
    <source>
        <dbReference type="Pfam" id="PF12146"/>
    </source>
</evidence>
<proteinExistence type="predicted"/>
<dbReference type="STRING" id="152268.A6K24_22045"/>
<dbReference type="GO" id="GO:0052689">
    <property type="term" value="F:carboxylic ester hydrolase activity"/>
    <property type="evidence" value="ECO:0007669"/>
    <property type="project" value="InterPro"/>
</dbReference>
<dbReference type="OrthoDB" id="9786110at2"/>
<evidence type="ECO:0000313" key="4">
    <source>
        <dbReference type="EMBL" id="OAS86208.1"/>
    </source>
</evidence>
<dbReference type="PIRSF" id="PIRSF017388">
    <property type="entry name" value="Esterase_lipase"/>
    <property type="match status" value="1"/>
</dbReference>
<evidence type="ECO:0000256" key="2">
    <source>
        <dbReference type="PIRSR" id="PIRSR017388-2"/>
    </source>
</evidence>
<dbReference type="RefSeq" id="WP_066332256.1">
    <property type="nucleotide sequence ID" value="NZ_LWSG01000014.1"/>
</dbReference>
<feature type="binding site" evidence="2">
    <location>
        <position position="99"/>
    </location>
    <ligand>
        <name>substrate</name>
    </ligand>
</feature>
<evidence type="ECO:0000313" key="5">
    <source>
        <dbReference type="Proteomes" id="UP000078534"/>
    </source>
</evidence>
<feature type="binding site" evidence="2">
    <location>
        <position position="30"/>
    </location>
    <ligand>
        <name>substrate</name>
    </ligand>
</feature>
<dbReference type="Proteomes" id="UP000078534">
    <property type="component" value="Unassembled WGS sequence"/>
</dbReference>
<evidence type="ECO:0000256" key="1">
    <source>
        <dbReference type="PIRSR" id="PIRSR017388-1"/>
    </source>
</evidence>
<dbReference type="InterPro" id="IPR012354">
    <property type="entry name" value="Esterase_lipase"/>
</dbReference>
<dbReference type="EMBL" id="LWSG01000014">
    <property type="protein sequence ID" value="OAS86208.1"/>
    <property type="molecule type" value="Genomic_DNA"/>
</dbReference>
<accession>A0A179SY59</accession>
<dbReference type="InterPro" id="IPR022742">
    <property type="entry name" value="Hydrolase_4"/>
</dbReference>
<keyword evidence="5" id="KW-1185">Reference proteome</keyword>
<name>A0A179SY59_9BACI</name>
<dbReference type="InterPro" id="IPR051044">
    <property type="entry name" value="MAG_DAG_Lipase"/>
</dbReference>
<dbReference type="AlphaFoldDB" id="A0A179SY59"/>
<feature type="active site" description="Charge relay system" evidence="1">
    <location>
        <position position="195"/>
    </location>
</feature>
<dbReference type="InterPro" id="IPR029058">
    <property type="entry name" value="AB_hydrolase_fold"/>
</dbReference>
<dbReference type="PANTHER" id="PTHR11614">
    <property type="entry name" value="PHOSPHOLIPASE-RELATED"/>
    <property type="match status" value="1"/>
</dbReference>